<dbReference type="GO" id="GO:0004352">
    <property type="term" value="F:glutamate dehydrogenase (NAD+) activity"/>
    <property type="evidence" value="ECO:0007669"/>
    <property type="project" value="TreeGrafter"/>
</dbReference>
<evidence type="ECO:0000256" key="2">
    <source>
        <dbReference type="ARBA" id="ARBA00023002"/>
    </source>
</evidence>
<keyword evidence="8" id="KW-1185">Reference proteome</keyword>
<evidence type="ECO:0000313" key="8">
    <source>
        <dbReference type="Proteomes" id="UP000256269"/>
    </source>
</evidence>
<comment type="similarity">
    <text evidence="1 3">Belongs to the Glu/Leu/Phe/Val dehydrogenases family.</text>
</comment>
<dbReference type="InterPro" id="IPR006097">
    <property type="entry name" value="Glu/Leu/Phe/Val/Trp_DH_dimer"/>
</dbReference>
<dbReference type="SMART" id="SM00839">
    <property type="entry name" value="ELFV_dehydrog"/>
    <property type="match status" value="1"/>
</dbReference>
<evidence type="ECO:0000256" key="4">
    <source>
        <dbReference type="PIRSR" id="PIRSR000185-1"/>
    </source>
</evidence>
<dbReference type="Gene3D" id="3.40.50.10860">
    <property type="entry name" value="Leucine Dehydrogenase, chain A, domain 1"/>
    <property type="match status" value="1"/>
</dbReference>
<evidence type="ECO:0000256" key="1">
    <source>
        <dbReference type="ARBA" id="ARBA00006382"/>
    </source>
</evidence>
<dbReference type="InterPro" id="IPR033524">
    <property type="entry name" value="Glu/Leu/Phe/Val_DH_AS"/>
</dbReference>
<dbReference type="InterPro" id="IPR036291">
    <property type="entry name" value="NAD(P)-bd_dom_sf"/>
</dbReference>
<accession>A0A3E0HB01</accession>
<evidence type="ECO:0000256" key="5">
    <source>
        <dbReference type="PIRSR" id="PIRSR000185-3"/>
    </source>
</evidence>
<dbReference type="Proteomes" id="UP000256269">
    <property type="component" value="Unassembled WGS sequence"/>
</dbReference>
<protein>
    <recommendedName>
        <fullName evidence="3">Glutamate dehydrogenase</fullName>
    </recommendedName>
</protein>
<feature type="domain" description="Glutamate/phenylalanine/leucine/valine/L-tryptophan dehydrogenase C-terminal" evidence="6">
    <location>
        <begin position="162"/>
        <end position="389"/>
    </location>
</feature>
<dbReference type="PANTHER" id="PTHR11606">
    <property type="entry name" value="GLUTAMATE DEHYDROGENASE"/>
    <property type="match status" value="1"/>
</dbReference>
<dbReference type="InterPro" id="IPR006096">
    <property type="entry name" value="Glu/Leu/Phe/Val/Trp_DH_C"/>
</dbReference>
<dbReference type="PANTHER" id="PTHR11606:SF13">
    <property type="entry name" value="GLUTAMATE DEHYDROGENASE 1, MITOCHONDRIAL"/>
    <property type="match status" value="1"/>
</dbReference>
<dbReference type="AlphaFoldDB" id="A0A3E0HB01"/>
<keyword evidence="2 3" id="KW-0560">Oxidoreductase</keyword>
<dbReference type="InterPro" id="IPR046346">
    <property type="entry name" value="Aminoacid_DH-like_N_sf"/>
</dbReference>
<dbReference type="GO" id="GO:0006538">
    <property type="term" value="P:L-glutamate catabolic process"/>
    <property type="evidence" value="ECO:0007669"/>
    <property type="project" value="TreeGrafter"/>
</dbReference>
<dbReference type="Gene3D" id="3.40.50.720">
    <property type="entry name" value="NAD(P)-binding Rossmann-like Domain"/>
    <property type="match status" value="1"/>
</dbReference>
<dbReference type="SUPFAM" id="SSF53223">
    <property type="entry name" value="Aminoacid dehydrogenase-like, N-terminal domain"/>
    <property type="match status" value="1"/>
</dbReference>
<dbReference type="EMBL" id="QUNO01000012">
    <property type="protein sequence ID" value="REH41223.1"/>
    <property type="molecule type" value="Genomic_DNA"/>
</dbReference>
<dbReference type="Pfam" id="PF00208">
    <property type="entry name" value="ELFV_dehydrog"/>
    <property type="match status" value="1"/>
</dbReference>
<gene>
    <name evidence="7" type="ORF">BCF44_112307</name>
</gene>
<comment type="caution">
    <text evidence="7">The sequence shown here is derived from an EMBL/GenBank/DDBJ whole genome shotgun (WGS) entry which is preliminary data.</text>
</comment>
<reference evidence="7 8" key="1">
    <citation type="submission" date="2018-08" db="EMBL/GenBank/DDBJ databases">
        <title>Genomic Encyclopedia of Archaeal and Bacterial Type Strains, Phase II (KMG-II): from individual species to whole genera.</title>
        <authorList>
            <person name="Goeker M."/>
        </authorList>
    </citation>
    <scope>NUCLEOTIDE SEQUENCE [LARGE SCALE GENOMIC DNA]</scope>
    <source>
        <strain evidence="7 8">DSM 45791</strain>
    </source>
</reference>
<organism evidence="7 8">
    <name type="scientific">Kutzneria buriramensis</name>
    <dbReference type="NCBI Taxonomy" id="1045776"/>
    <lineage>
        <taxon>Bacteria</taxon>
        <taxon>Bacillati</taxon>
        <taxon>Actinomycetota</taxon>
        <taxon>Actinomycetes</taxon>
        <taxon>Pseudonocardiales</taxon>
        <taxon>Pseudonocardiaceae</taxon>
        <taxon>Kutzneria</taxon>
    </lineage>
</organism>
<dbReference type="Pfam" id="PF02812">
    <property type="entry name" value="ELFV_dehydrog_N"/>
    <property type="match status" value="1"/>
</dbReference>
<evidence type="ECO:0000259" key="6">
    <source>
        <dbReference type="SMART" id="SM00839"/>
    </source>
</evidence>
<evidence type="ECO:0000313" key="7">
    <source>
        <dbReference type="EMBL" id="REH41223.1"/>
    </source>
</evidence>
<dbReference type="PIRSF" id="PIRSF000185">
    <property type="entry name" value="Glu_DH"/>
    <property type="match status" value="1"/>
</dbReference>
<dbReference type="OrthoDB" id="9803297at2"/>
<feature type="site" description="Important for catalysis" evidence="5">
    <location>
        <position position="110"/>
    </location>
</feature>
<dbReference type="RefSeq" id="WP_116178383.1">
    <property type="nucleotide sequence ID" value="NZ_CP144375.1"/>
</dbReference>
<name>A0A3E0HB01_9PSEU</name>
<dbReference type="PROSITE" id="PS00074">
    <property type="entry name" value="GLFV_DEHYDROGENASE"/>
    <property type="match status" value="1"/>
</dbReference>
<dbReference type="SUPFAM" id="SSF51735">
    <property type="entry name" value="NAD(P)-binding Rossmann-fold domains"/>
    <property type="match status" value="1"/>
</dbReference>
<feature type="active site" description="Proton donor" evidence="4">
    <location>
        <position position="74"/>
    </location>
</feature>
<sequence length="392" mass="42356">MREPYLQVTWTDPVTGCHGYLVIDRLVRGVSSGGLRMRAGCTLDEVRGLAAGVSVKEALNYDPTGRYIPLGGAKGGIDWDPYDPRATDVLRRYLTAMRPYVERFWTMGEDLGLRQSTIDKVLAELGFSSSIQAVYPLLDDERAARARLRKAFQVRVGGLKLEDLVGGCGVAEAALTALDRLHLPVGEVRAFVQGFGAVGGSTARFLSEAGVRVVGIADVKGIVANQDGLDVERLLRGRDSHGVADRDDLAPGDHLLPGDQWLDVDAEVLVPAAVSYAVDERNVDQVRSRVVVEAANMPVLPEAERRLVQRGTLVIPDVVANSASNTWSWWTLFGDVQPDSESAFAKIRSTTRRLVTAVLDEADRAAITPRAAAARIADLAVRDIDAKFGSAA</sequence>
<dbReference type="InterPro" id="IPR014362">
    <property type="entry name" value="Glu_DH"/>
</dbReference>
<evidence type="ECO:0000256" key="3">
    <source>
        <dbReference type="PIRNR" id="PIRNR000185"/>
    </source>
</evidence>
<proteinExistence type="inferred from homology"/>